<name>A0A9P3HDU8_9FUNG</name>
<dbReference type="Gene3D" id="3.80.10.10">
    <property type="entry name" value="Ribonuclease Inhibitor"/>
    <property type="match status" value="1"/>
</dbReference>
<organism evidence="1 2">
    <name type="scientific">Entomortierella parvispora</name>
    <dbReference type="NCBI Taxonomy" id="205924"/>
    <lineage>
        <taxon>Eukaryota</taxon>
        <taxon>Fungi</taxon>
        <taxon>Fungi incertae sedis</taxon>
        <taxon>Mucoromycota</taxon>
        <taxon>Mortierellomycotina</taxon>
        <taxon>Mortierellomycetes</taxon>
        <taxon>Mortierellales</taxon>
        <taxon>Mortierellaceae</taxon>
        <taxon>Entomortierella</taxon>
    </lineage>
</organism>
<evidence type="ECO:0000313" key="1">
    <source>
        <dbReference type="EMBL" id="GJJ74931.1"/>
    </source>
</evidence>
<proteinExistence type="predicted"/>
<dbReference type="AlphaFoldDB" id="A0A9P3HDU8"/>
<reference evidence="1" key="2">
    <citation type="journal article" date="2022" name="Microbiol. Resour. Announc.">
        <title>Whole-Genome Sequence of Entomortierella parvispora E1425, a Mucoromycotan Fungus Associated with Burkholderiaceae-Related Endosymbiotic Bacteria.</title>
        <authorList>
            <person name="Herlambang A."/>
            <person name="Guo Y."/>
            <person name="Takashima Y."/>
            <person name="Narisawa K."/>
            <person name="Ohta H."/>
            <person name="Nishizawa T."/>
        </authorList>
    </citation>
    <scope>NUCLEOTIDE SEQUENCE</scope>
    <source>
        <strain evidence="1">E1425</strain>
    </source>
</reference>
<comment type="caution">
    <text evidence="1">The sequence shown here is derived from an EMBL/GenBank/DDBJ whole genome shotgun (WGS) entry which is preliminary data.</text>
</comment>
<dbReference type="SUPFAM" id="SSF52047">
    <property type="entry name" value="RNI-like"/>
    <property type="match status" value="1"/>
</dbReference>
<keyword evidence="2" id="KW-1185">Reference proteome</keyword>
<dbReference type="InterPro" id="IPR032675">
    <property type="entry name" value="LRR_dom_sf"/>
</dbReference>
<sequence length="824" mass="92895">MSLCVLPPECLEPILKQLLEEEIQSLGRLLQVNRHLYYATLPFLYKAPFDTVQTVPRYTSLYTSQGLKLVQTLLRQRRPEEISDLLDAAYDVFPEQTRLRPEGVCEDAESGMDIEDQALSSAVTSAIPVGTETDYLSYIDSFNFENVVFTPTYPFEGQSVLFDFNAYPQRLADWAAKSNDSPLYPPAFMEVHEPSWILAYGTLTGAIRQDLTWTLCSPVFEQIQALMIPLSDLDRYLDAVERFKSLKEVSFKMDEEWSDVYFQQALSRAETENQLQELHRMQSRHEERFEGMLAFVQRHGALFPNQLQKADCPFDSTWLTPMQCPKAIQVRLTSLLPEFNHPKVIDNSNIDDLMDRITTTDLGSVETVIIHDRITAIISKDPSFLSRCRSLKTMTLNSPGPGSFSWAVKEKIAFEDQFSRIKTGTSSPSFQEWSPIISLGSLTLSTYSGFTDEPDDVVRAFGSTLKSLSFVDDSQEQKPEFQIGRDWFLPEIKSFHFSTGATPFSVDPDLLASGLGKNLEQLVLIDKSTGHNVEGLYGCHQASLPKLKQLTLRGLPALAFHPGTLNRVPNLTSLELALHFDVGSLEAPMASIHQESDLSLVGGSQEGVLHPRDSRAVWTWDWHLPHLRVLRLTSQFAYLFQFGMLAGCPSLRSLVLDIPTTYTRVVSLDEFFQKRTTSLGKGAFNDSNSSLSSAPFSSSLGQPPLLIKTKVEQLVLEGGWVLEDDVRATLFEAVFPRLKFLQEISTSGYSIQGWLQALRKLPHLKQTYCCPQDLELITSDRLKELGLVFLSDDENSEDEDNIIQKPVFRFDSDSWTFAEDAGVE</sequence>
<dbReference type="EMBL" id="BQFW01000010">
    <property type="protein sequence ID" value="GJJ74931.1"/>
    <property type="molecule type" value="Genomic_DNA"/>
</dbReference>
<gene>
    <name evidence="1" type="ORF">EMPS_07289</name>
</gene>
<reference evidence="1" key="1">
    <citation type="submission" date="2021-11" db="EMBL/GenBank/DDBJ databases">
        <authorList>
            <person name="Herlambang A."/>
            <person name="Guo Y."/>
            <person name="Takashima Y."/>
            <person name="Nishizawa T."/>
        </authorList>
    </citation>
    <scope>NUCLEOTIDE SEQUENCE</scope>
    <source>
        <strain evidence="1">E1425</strain>
    </source>
</reference>
<dbReference type="OrthoDB" id="2325256at2759"/>
<protein>
    <submittedName>
        <fullName evidence="1">Uncharacterized protein</fullName>
    </submittedName>
</protein>
<evidence type="ECO:0000313" key="2">
    <source>
        <dbReference type="Proteomes" id="UP000827284"/>
    </source>
</evidence>
<dbReference type="Proteomes" id="UP000827284">
    <property type="component" value="Unassembled WGS sequence"/>
</dbReference>
<accession>A0A9P3HDU8</accession>